<name>A0A0Q3LQ86_BRADI</name>
<evidence type="ECO:0000313" key="3">
    <source>
        <dbReference type="EnsemblPlants" id="KQJ94725"/>
    </source>
</evidence>
<reference evidence="2 3" key="1">
    <citation type="journal article" date="2010" name="Nature">
        <title>Genome sequencing and analysis of the model grass Brachypodium distachyon.</title>
        <authorList>
            <consortium name="International Brachypodium Initiative"/>
        </authorList>
    </citation>
    <scope>NUCLEOTIDE SEQUENCE [LARGE SCALE GENOMIC DNA]</scope>
    <source>
        <strain evidence="2 3">Bd21</strain>
    </source>
</reference>
<accession>A0A0Q3LQ86</accession>
<dbReference type="Proteomes" id="UP000008810">
    <property type="component" value="Chromosome 3"/>
</dbReference>
<proteinExistence type="predicted"/>
<evidence type="ECO:0000313" key="2">
    <source>
        <dbReference type="EMBL" id="KQJ94725.1"/>
    </source>
</evidence>
<protein>
    <submittedName>
        <fullName evidence="2 3">Uncharacterized protein</fullName>
    </submittedName>
</protein>
<dbReference type="EMBL" id="CM000882">
    <property type="protein sequence ID" value="KQJ94725.1"/>
    <property type="molecule type" value="Genomic_DNA"/>
</dbReference>
<gene>
    <name evidence="2" type="ORF">BRADI_3g12843v3</name>
</gene>
<keyword evidence="4" id="KW-1185">Reference proteome</keyword>
<sequence length="91" mass="10395">MPLERVWANPCVALPIIPITHFTHTHWTSGQYWANRKIISQTQADGSPESKSSNHPRKKNPITIPGFVEAMHHKHKYLQLYSQSIARVAPD</sequence>
<dbReference type="EnsemblPlants" id="KQJ94725">
    <property type="protein sequence ID" value="KQJ94725"/>
    <property type="gene ID" value="BRADI_3g12843v3"/>
</dbReference>
<feature type="region of interest" description="Disordered" evidence="1">
    <location>
        <begin position="41"/>
        <end position="62"/>
    </location>
</feature>
<feature type="compositionally biased region" description="Polar residues" evidence="1">
    <location>
        <begin position="41"/>
        <end position="53"/>
    </location>
</feature>
<evidence type="ECO:0000256" key="1">
    <source>
        <dbReference type="SAM" id="MobiDB-lite"/>
    </source>
</evidence>
<reference evidence="3" key="3">
    <citation type="submission" date="2018-08" db="UniProtKB">
        <authorList>
            <consortium name="EnsemblPlants"/>
        </authorList>
    </citation>
    <scope>IDENTIFICATION</scope>
    <source>
        <strain evidence="3">cv. Bd21</strain>
    </source>
</reference>
<organism evidence="2">
    <name type="scientific">Brachypodium distachyon</name>
    <name type="common">Purple false brome</name>
    <name type="synonym">Trachynia distachya</name>
    <dbReference type="NCBI Taxonomy" id="15368"/>
    <lineage>
        <taxon>Eukaryota</taxon>
        <taxon>Viridiplantae</taxon>
        <taxon>Streptophyta</taxon>
        <taxon>Embryophyta</taxon>
        <taxon>Tracheophyta</taxon>
        <taxon>Spermatophyta</taxon>
        <taxon>Magnoliopsida</taxon>
        <taxon>Liliopsida</taxon>
        <taxon>Poales</taxon>
        <taxon>Poaceae</taxon>
        <taxon>BOP clade</taxon>
        <taxon>Pooideae</taxon>
        <taxon>Stipodae</taxon>
        <taxon>Brachypodieae</taxon>
        <taxon>Brachypodium</taxon>
    </lineage>
</organism>
<dbReference type="InParanoid" id="A0A0Q3LQ86"/>
<dbReference type="Gramene" id="KQJ94725">
    <property type="protein sequence ID" value="KQJ94725"/>
    <property type="gene ID" value="BRADI_3g12843v3"/>
</dbReference>
<reference evidence="2" key="2">
    <citation type="submission" date="2017-06" db="EMBL/GenBank/DDBJ databases">
        <title>WGS assembly of Brachypodium distachyon.</title>
        <authorList>
            <consortium name="The International Brachypodium Initiative"/>
            <person name="Lucas S."/>
            <person name="Harmon-Smith M."/>
            <person name="Lail K."/>
            <person name="Tice H."/>
            <person name="Grimwood J."/>
            <person name="Bruce D."/>
            <person name="Barry K."/>
            <person name="Shu S."/>
            <person name="Lindquist E."/>
            <person name="Wang M."/>
            <person name="Pitluck S."/>
            <person name="Vogel J.P."/>
            <person name="Garvin D.F."/>
            <person name="Mockler T.C."/>
            <person name="Schmutz J."/>
            <person name="Rokhsar D."/>
            <person name="Bevan M.W."/>
        </authorList>
    </citation>
    <scope>NUCLEOTIDE SEQUENCE</scope>
    <source>
        <strain evidence="2">Bd21</strain>
    </source>
</reference>
<dbReference type="AlphaFoldDB" id="A0A0Q3LQ86"/>
<evidence type="ECO:0000313" key="4">
    <source>
        <dbReference type="Proteomes" id="UP000008810"/>
    </source>
</evidence>